<evidence type="ECO:0000256" key="2">
    <source>
        <dbReference type="ARBA" id="ARBA00022692"/>
    </source>
</evidence>
<feature type="compositionally biased region" description="Low complexity" evidence="5">
    <location>
        <begin position="414"/>
        <end position="427"/>
    </location>
</feature>
<sequence length="803" mass="86902">MWTKKRRNRSLIDVRKHWRWTPAPGRVDGLPLSRSLPALLFSFSPPVLPSSLLPLSPPPLLPFSPRPLVPSSSPPGTLPFLPAYLSSILAACHSIIDTLDSLVTLVTFSRRSGPRDSLAAFRAALASYVVWVLATIAVGINGVILVAGLIVLGWCSDIGETLREHLGKDIIAIVKTSGLESVINAEVDTEGVAGADEARPWEHSGWDGRLPVGWERSFVGDTKQKAPQQCGARGGKLAGADPVVPPPGPAPRKPRPSPTRAHVVKPPVAQSLEAPRISRVIVASPTEEAPELPLLPAAPAPAPVLAVATESAQVPAPVVVAVRAAVPVDVGNGVTVVTPKKPTLDYPPSRSSSKNSIDVPTPIISEIVKDVRPASPLESISSATSTTSSPPRTIRSDVEPSPYTTPELTPPSSPNSLSTLSSQSATPDRTRADSLSGPPETDEAERKIEVVDVARPPDVAAPPPRHPSPPPPDESNVSIDAHPDWRFDSDDEIDGDGFRTRLYGSLTRSARAGSDAPGPIENNEDPDNDDVSDGSTLDNRDDEDEEADGMWAHLRRRRSCDSIVTIDALAAQLSLPADIAEPPPPPSTPTAFETAWARTHASAQPEPRQTRASSLRGSNRKPLSVVLSFETYENQRWWVGLGWVPKLLPAERGPWTDHTGGKAQPRSSFDLGPFRAEQLASLDVSPSLDPSKRYAWGWDGEWTPDKAGAGVQTDDDGWEYADNFWAGWKLRKTLKRVVRRRRWTRLARLYELGVRRNVTFDDVVYEEPLRRRARSAAALLGREGVEEEEDAAEWELRVRAGSV</sequence>
<dbReference type="EMBL" id="KZ997624">
    <property type="protein sequence ID" value="RKO87172.1"/>
    <property type="molecule type" value="Genomic_DNA"/>
</dbReference>
<dbReference type="InterPro" id="IPR006614">
    <property type="entry name" value="Peroxin/Ferlin"/>
</dbReference>
<feature type="region of interest" description="Disordered" evidence="5">
    <location>
        <begin position="373"/>
        <end position="552"/>
    </location>
</feature>
<dbReference type="InterPro" id="IPR052646">
    <property type="entry name" value="Peroxisomal_PEX28-32"/>
</dbReference>
<evidence type="ECO:0000256" key="6">
    <source>
        <dbReference type="SAM" id="Phobius"/>
    </source>
</evidence>
<evidence type="ECO:0000259" key="8">
    <source>
        <dbReference type="SMART" id="SM00694"/>
    </source>
</evidence>
<feature type="region of interest" description="Disordered" evidence="5">
    <location>
        <begin position="596"/>
        <end position="617"/>
    </location>
</feature>
<keyword evidence="2 6" id="KW-0812">Transmembrane</keyword>
<feature type="compositionally biased region" description="Pro residues" evidence="5">
    <location>
        <begin position="459"/>
        <end position="473"/>
    </location>
</feature>
<dbReference type="Proteomes" id="UP000269721">
    <property type="component" value="Unassembled WGS sequence"/>
</dbReference>
<dbReference type="OrthoDB" id="74314at2759"/>
<keyword evidence="10" id="KW-1185">Reference proteome</keyword>
<feature type="transmembrane region" description="Helical" evidence="6">
    <location>
        <begin position="128"/>
        <end position="154"/>
    </location>
</feature>
<evidence type="ECO:0000256" key="3">
    <source>
        <dbReference type="ARBA" id="ARBA00022989"/>
    </source>
</evidence>
<reference evidence="10" key="1">
    <citation type="journal article" date="2018" name="Nat. Microbiol.">
        <title>Leveraging single-cell genomics to expand the fungal tree of life.</title>
        <authorList>
            <person name="Ahrendt S.R."/>
            <person name="Quandt C.A."/>
            <person name="Ciobanu D."/>
            <person name="Clum A."/>
            <person name="Salamov A."/>
            <person name="Andreopoulos B."/>
            <person name="Cheng J.F."/>
            <person name="Woyke T."/>
            <person name="Pelin A."/>
            <person name="Henrissat B."/>
            <person name="Reynolds N.K."/>
            <person name="Benny G.L."/>
            <person name="Smith M.E."/>
            <person name="James T.Y."/>
            <person name="Grigoriev I.V."/>
        </authorList>
    </citation>
    <scope>NUCLEOTIDE SEQUENCE [LARGE SCALE GENOMIC DNA]</scope>
</reference>
<name>A0A4P9W5E2_9FUNG</name>
<dbReference type="GO" id="GO:0012505">
    <property type="term" value="C:endomembrane system"/>
    <property type="evidence" value="ECO:0007669"/>
    <property type="project" value="UniProtKB-SubCell"/>
</dbReference>
<feature type="domain" description="Peroxin/Ferlin" evidence="7">
    <location>
        <begin position="624"/>
        <end position="705"/>
    </location>
</feature>
<feature type="region of interest" description="Disordered" evidence="5">
    <location>
        <begin position="336"/>
        <end position="358"/>
    </location>
</feature>
<feature type="compositionally biased region" description="Polar residues" evidence="5">
    <location>
        <begin position="349"/>
        <end position="358"/>
    </location>
</feature>
<evidence type="ECO:0000259" key="7">
    <source>
        <dbReference type="SMART" id="SM00693"/>
    </source>
</evidence>
<gene>
    <name evidence="9" type="ORF">BDK51DRAFT_41293</name>
</gene>
<evidence type="ECO:0000256" key="5">
    <source>
        <dbReference type="SAM" id="MobiDB-lite"/>
    </source>
</evidence>
<dbReference type="AlphaFoldDB" id="A0A4P9W5E2"/>
<evidence type="ECO:0000313" key="9">
    <source>
        <dbReference type="EMBL" id="RKO87172.1"/>
    </source>
</evidence>
<dbReference type="SMART" id="SM00694">
    <property type="entry name" value="DysFC"/>
    <property type="match status" value="1"/>
</dbReference>
<keyword evidence="3 6" id="KW-1133">Transmembrane helix</keyword>
<dbReference type="PANTHER" id="PTHR31679">
    <property type="entry name" value="PEROXISOMAL MEMBRANE PROTEIN PEX30-RELATED"/>
    <property type="match status" value="1"/>
</dbReference>
<accession>A0A4P9W5E2</accession>
<dbReference type="Pfam" id="PF06398">
    <property type="entry name" value="Pex24p"/>
    <property type="match status" value="1"/>
</dbReference>
<feature type="domain" description="Peroxin/Ferlin" evidence="8">
    <location>
        <begin position="717"/>
        <end position="750"/>
    </location>
</feature>
<dbReference type="GO" id="GO:0007031">
    <property type="term" value="P:peroxisome organization"/>
    <property type="evidence" value="ECO:0007669"/>
    <property type="project" value="UniProtKB-ARBA"/>
</dbReference>
<feature type="compositionally biased region" description="Low complexity" evidence="5">
    <location>
        <begin position="379"/>
        <end position="393"/>
    </location>
</feature>
<dbReference type="GO" id="GO:0005778">
    <property type="term" value="C:peroxisomal membrane"/>
    <property type="evidence" value="ECO:0007669"/>
    <property type="project" value="TreeGrafter"/>
</dbReference>
<feature type="compositionally biased region" description="Acidic residues" evidence="5">
    <location>
        <begin position="522"/>
        <end position="532"/>
    </location>
</feature>
<dbReference type="SMART" id="SM00693">
    <property type="entry name" value="DysFN"/>
    <property type="match status" value="1"/>
</dbReference>
<evidence type="ECO:0000256" key="4">
    <source>
        <dbReference type="ARBA" id="ARBA00023136"/>
    </source>
</evidence>
<comment type="subcellular location">
    <subcellularLocation>
        <location evidence="1">Endomembrane system</location>
        <topology evidence="1">Multi-pass membrane protein</topology>
    </subcellularLocation>
</comment>
<organism evidence="9 10">
    <name type="scientific">Blyttiomyces helicus</name>
    <dbReference type="NCBI Taxonomy" id="388810"/>
    <lineage>
        <taxon>Eukaryota</taxon>
        <taxon>Fungi</taxon>
        <taxon>Fungi incertae sedis</taxon>
        <taxon>Chytridiomycota</taxon>
        <taxon>Chytridiomycota incertae sedis</taxon>
        <taxon>Chytridiomycetes</taxon>
        <taxon>Chytridiomycetes incertae sedis</taxon>
        <taxon>Blyttiomyces</taxon>
    </lineage>
</organism>
<evidence type="ECO:0000256" key="1">
    <source>
        <dbReference type="ARBA" id="ARBA00004127"/>
    </source>
</evidence>
<dbReference type="PANTHER" id="PTHR31679:SF2">
    <property type="entry name" value="PEROXISOMAL MEMBRANE PROTEIN PEX30-RELATED"/>
    <property type="match status" value="1"/>
</dbReference>
<protein>
    <recommendedName>
        <fullName evidence="7 8">Peroxin/Ferlin domain-containing protein</fullName>
    </recommendedName>
</protein>
<feature type="region of interest" description="Disordered" evidence="5">
    <location>
        <begin position="221"/>
        <end position="269"/>
    </location>
</feature>
<keyword evidence="4 6" id="KW-0472">Membrane</keyword>
<proteinExistence type="predicted"/>
<evidence type="ECO:0000313" key="10">
    <source>
        <dbReference type="Proteomes" id="UP000269721"/>
    </source>
</evidence>
<dbReference type="InterPro" id="IPR010482">
    <property type="entry name" value="TECPR1-like_DysF"/>
</dbReference>